<dbReference type="RefSeq" id="WP_146032045.1">
    <property type="nucleotide sequence ID" value="NZ_CALTSD010000017.1"/>
</dbReference>
<comment type="caution">
    <text evidence="2">The sequence shown here is derived from an EMBL/GenBank/DDBJ whole genome shotgun (WGS) entry which is preliminary data.</text>
</comment>
<dbReference type="Proteomes" id="UP001155034">
    <property type="component" value="Unassembled WGS sequence"/>
</dbReference>
<keyword evidence="1" id="KW-0732">Signal</keyword>
<proteinExistence type="predicted"/>
<evidence type="ECO:0000313" key="2">
    <source>
        <dbReference type="EMBL" id="MCS3866887.1"/>
    </source>
</evidence>
<feature type="chain" id="PRO_5040872770" description="Outer membrane protein beta-barrel domain-containing protein" evidence="1">
    <location>
        <begin position="47"/>
        <end position="240"/>
    </location>
</feature>
<gene>
    <name evidence="2" type="ORF">GGP82_003470</name>
</gene>
<dbReference type="AlphaFoldDB" id="A0A9X2U4T0"/>
<protein>
    <recommendedName>
        <fullName evidence="4">Outer membrane protein beta-barrel domain-containing protein</fullName>
    </recommendedName>
</protein>
<accession>A0A9X2U4T0</accession>
<dbReference type="EMBL" id="JANTYZ010000024">
    <property type="protein sequence ID" value="MCS3866887.1"/>
    <property type="molecule type" value="Genomic_DNA"/>
</dbReference>
<reference evidence="2" key="1">
    <citation type="submission" date="2022-08" db="EMBL/GenBank/DDBJ databases">
        <title>Genomic Encyclopedia of Type Strains, Phase V (KMG-V): Genome sequencing to study the core and pangenomes of soil and plant-associated prokaryotes.</title>
        <authorList>
            <person name="Whitman W."/>
        </authorList>
    </citation>
    <scope>NUCLEOTIDE SEQUENCE</scope>
    <source>
        <strain evidence="2">SP2016B</strain>
    </source>
</reference>
<evidence type="ECO:0008006" key="4">
    <source>
        <dbReference type="Google" id="ProtNLM"/>
    </source>
</evidence>
<organism evidence="2 3">
    <name type="scientific">Salinibacter ruber</name>
    <dbReference type="NCBI Taxonomy" id="146919"/>
    <lineage>
        <taxon>Bacteria</taxon>
        <taxon>Pseudomonadati</taxon>
        <taxon>Rhodothermota</taxon>
        <taxon>Rhodothermia</taxon>
        <taxon>Rhodothermales</taxon>
        <taxon>Salinibacteraceae</taxon>
        <taxon>Salinibacter</taxon>
    </lineage>
</organism>
<feature type="signal peptide" evidence="1">
    <location>
        <begin position="1"/>
        <end position="46"/>
    </location>
</feature>
<evidence type="ECO:0000313" key="3">
    <source>
        <dbReference type="Proteomes" id="UP001155034"/>
    </source>
</evidence>
<name>A0A9X2U4T0_9BACT</name>
<sequence>MRTIYAEKSPTYRMLRDSASFWSRTFASLLLPALVASAFGTAPSLAQENGGPRDETLFGDVQSSGGYGAPTVALTTLNGETAAMVGGQGGWVLNRRFVLGGALRGIAPRPDVNLRNRSPSDPESARVRLGYMGLLLEYIGAPSSLFHYGAEVVVGGGNVELVGGQGFQPGPSVSGESFERSAVFAAEVGARAELNVTSFFRIGLSGGYRLVSGGDLEKAAVSGGDLSAPYGQLSLRFGSF</sequence>
<evidence type="ECO:0000256" key="1">
    <source>
        <dbReference type="SAM" id="SignalP"/>
    </source>
</evidence>